<dbReference type="InterPro" id="IPR013320">
    <property type="entry name" value="ConA-like_dom_sf"/>
</dbReference>
<sequence>MADKQKRRSQDLRSLWRSFKAARLRKESATAHDRLCSYLRRALSEAPTTPSPPPTLRNKFNLVPSCIAFAPPDKAWRLEKRPKELVDALEEHAELLLQQLGSEVVAANLTGEQDSVAGQLLANCADFATITARLAAWPANYEALAQSHLTGKVMKLAHNLWAMVKEKMSKVVIRHLFQALIHSVACLHSMLDPQRAWKECFLPASLASTGGKEGPSVLPAPAELVPLFVSVLTQSQVPLHFNLCLQLYSDLRNELLHMIGALLSSVESNARRGASSNVCLPLLTFLDPRENISPLQTLAVSTVIKATHALHCHVPDDQQVEVDVNLMLSGFLNILTPRYGEEVPTQPCYEMAITILDSIPLLVAPPTGAGRLRQQMVDLGCLIKITELLNTIRDSIREDGDRQCVLACSVLKSLTAIVEGSQALREGYESTVTYHRLRQLVTDLGTPPSTPALSQAINMVVEGEYEYQSHSHSIYNTWALAMLLRWLPSLPDNERAWLAERLYDLTFGAHNRQRCCGAGLITVVTEVLCASQKEGGFSEEVEVLLVHILEVLGSHSIQTAELKHIIGALRPLPHGQLPTYYFSVQKALSVMSHDITHERMVPLCYFDLRSKTAIISLPPHLHFPSSTSSLSFHTWVCLDYPRTTGRLTYSTPVSRSTRITPTFPSLPRKRRRILFSFYSESGNGFETFFTNSLVLVVAIATKREFTTLCLSDCPLTPLVWHSVGVVFHGAKRPWQKGELKVFVDGQLKRSVAMKCPNLSDTYRHCHIGSVPPNSGFTRNDSTVSYPDHTPDHTSLFPGAKPALDSILSLEEDRSHSLLQSVPLSEVEGEWGRGTAMRGLLSSFCLFTDHLSPSAIRTLYTRGPNDLSLFQPKCPETREMGSRLLVYYHAKACRDTVCMNLSPSPFASPDSSMDGHFTGQYYVTRDVKAALSSLGGVGLLFPLLEQVATPTLERCGESARNSALSPSPPIAWFDSQEGVASFFRLLLSMLGGSLTNQQVFMVTEGPAILGALLQQVTPSQLTVQALTVIQELVALLSNHNEQYWQLMRHLLFNFHIWSCPDFSVRIGHTNYILTVVRDNLKECRAEFGVHYFLDVIRIFYSSIGSHVTTPPQDDMVFLTSEEMSNMRMALLTIIKLYLSTEVREEDLDAVFGFVSSASDQRVQEELLEQLLSLLRSAPPPPGLLTALWSRGLPLLVLIRAESMAVRLISIKILSHLYVIQGGVSASPLHSALGSGSLAAAVCQMANHALSSSLIIALLELCISRQHNFTEYISNFSIYFSLLQLLRNAPLVARYTISQQLISILHLLPTHVNEFSSFPDWVDMFLWLLTPFSGPQEDGEGGAQEKEEKEKSCYSSLVEREGDVPAVKVEEVPAVKVECVGRSEGERAPTGGGETEEFPPYRKRLSAFVNSPLPSAAQEHITPRCSSGRQPRCELTSSTHTEGEDVWQTFHIVTETVGYILWHSVDYKRHRAPWKVWGSVFSSVDSFTSSRPLLLPAYLVKQRLFTLLMNAVRLDAEAGEVERSCLLDVILQLSLLLETFVLSSCPHFTPDTGEDDIEAELQKLSVTMRMNLDSTHCSSELFEHYLAMLGSAGVFQSRLHTTTDVRLGQSVTRVLLAAISHSDKEVGRGCGLLTTFTQNFIEG</sequence>
<dbReference type="InterPro" id="IPR050865">
    <property type="entry name" value="BEACH_Domain"/>
</dbReference>
<dbReference type="GO" id="GO:0008104">
    <property type="term" value="P:intracellular protein localization"/>
    <property type="evidence" value="ECO:0007669"/>
    <property type="project" value="TreeGrafter"/>
</dbReference>
<dbReference type="PANTHER" id="PTHR13743:SF112">
    <property type="entry name" value="BEACH DOMAIN-CONTAINING PROTEIN"/>
    <property type="match status" value="1"/>
</dbReference>
<reference evidence="4" key="1">
    <citation type="submission" date="2023-03" db="EMBL/GenBank/DDBJ databases">
        <authorList>
            <person name="Steffen K."/>
            <person name="Cardenas P."/>
        </authorList>
    </citation>
    <scope>NUCLEOTIDE SEQUENCE</scope>
</reference>
<accession>A0AA35SB12</accession>
<feature type="domain" description="DUF4704" evidence="2">
    <location>
        <begin position="920"/>
        <end position="1235"/>
    </location>
</feature>
<evidence type="ECO:0000256" key="1">
    <source>
        <dbReference type="SAM" id="MobiDB-lite"/>
    </source>
</evidence>
<organism evidence="4 5">
    <name type="scientific">Geodia barretti</name>
    <name type="common">Barrett's horny sponge</name>
    <dbReference type="NCBI Taxonomy" id="519541"/>
    <lineage>
        <taxon>Eukaryota</taxon>
        <taxon>Metazoa</taxon>
        <taxon>Porifera</taxon>
        <taxon>Demospongiae</taxon>
        <taxon>Heteroscleromorpha</taxon>
        <taxon>Tetractinellida</taxon>
        <taxon>Astrophorina</taxon>
        <taxon>Geodiidae</taxon>
        <taxon>Geodia</taxon>
    </lineage>
</organism>
<dbReference type="Pfam" id="PF15787">
    <property type="entry name" value="DUF4704"/>
    <property type="match status" value="1"/>
</dbReference>
<gene>
    <name evidence="4" type="ORF">GBAR_LOCUS15054</name>
</gene>
<dbReference type="SUPFAM" id="SSF49899">
    <property type="entry name" value="Concanavalin A-like lectins/glucanases"/>
    <property type="match status" value="1"/>
</dbReference>
<dbReference type="InterPro" id="IPR031570">
    <property type="entry name" value="NBEA/BDCP_DUF4704"/>
</dbReference>
<dbReference type="GO" id="GO:0005829">
    <property type="term" value="C:cytosol"/>
    <property type="evidence" value="ECO:0007669"/>
    <property type="project" value="TreeGrafter"/>
</dbReference>
<dbReference type="InterPro" id="IPR046852">
    <property type="entry name" value="Neurobeachin_a-sol"/>
</dbReference>
<name>A0AA35SB12_GEOBA</name>
<evidence type="ECO:0000259" key="3">
    <source>
        <dbReference type="Pfam" id="PF20425"/>
    </source>
</evidence>
<dbReference type="EMBL" id="CASHTH010002200">
    <property type="protein sequence ID" value="CAI8026149.1"/>
    <property type="molecule type" value="Genomic_DNA"/>
</dbReference>
<proteinExistence type="predicted"/>
<comment type="caution">
    <text evidence="4">The sequence shown here is derived from an EMBL/GenBank/DDBJ whole genome shotgun (WGS) entry which is preliminary data.</text>
</comment>
<evidence type="ECO:0000259" key="2">
    <source>
        <dbReference type="Pfam" id="PF15787"/>
    </source>
</evidence>
<dbReference type="InterPro" id="IPR016024">
    <property type="entry name" value="ARM-type_fold"/>
</dbReference>
<dbReference type="Gene3D" id="2.60.120.200">
    <property type="match status" value="1"/>
</dbReference>
<dbReference type="Pfam" id="PF20425">
    <property type="entry name" value="Neurobeachin"/>
    <property type="match status" value="1"/>
</dbReference>
<dbReference type="SUPFAM" id="SSF48371">
    <property type="entry name" value="ARM repeat"/>
    <property type="match status" value="1"/>
</dbReference>
<keyword evidence="5" id="KW-1185">Reference proteome</keyword>
<dbReference type="Proteomes" id="UP001174909">
    <property type="component" value="Unassembled WGS sequence"/>
</dbReference>
<evidence type="ECO:0000313" key="4">
    <source>
        <dbReference type="EMBL" id="CAI8026149.1"/>
    </source>
</evidence>
<evidence type="ECO:0000313" key="5">
    <source>
        <dbReference type="Proteomes" id="UP001174909"/>
    </source>
</evidence>
<dbReference type="GO" id="GO:0019901">
    <property type="term" value="F:protein kinase binding"/>
    <property type="evidence" value="ECO:0007669"/>
    <property type="project" value="TreeGrafter"/>
</dbReference>
<dbReference type="GO" id="GO:0016020">
    <property type="term" value="C:membrane"/>
    <property type="evidence" value="ECO:0007669"/>
    <property type="project" value="TreeGrafter"/>
</dbReference>
<feature type="compositionally biased region" description="Basic and acidic residues" evidence="1">
    <location>
        <begin position="1341"/>
        <end position="1353"/>
    </location>
</feature>
<dbReference type="PANTHER" id="PTHR13743">
    <property type="entry name" value="BEIGE/BEACH-RELATED"/>
    <property type="match status" value="1"/>
</dbReference>
<protein>
    <submittedName>
        <fullName evidence="4">Neurobeachin-like protein 1</fullName>
    </submittedName>
</protein>
<feature type="region of interest" description="Disordered" evidence="1">
    <location>
        <begin position="1334"/>
        <end position="1353"/>
    </location>
</feature>
<feature type="domain" description="Neurobeachin alpha-solenoid region" evidence="3">
    <location>
        <begin position="377"/>
        <end position="571"/>
    </location>
</feature>